<keyword evidence="1" id="KW-1133">Transmembrane helix</keyword>
<dbReference type="InterPro" id="IPR019649">
    <property type="entry name" value="DUF2512"/>
</dbReference>
<feature type="transmembrane region" description="Helical" evidence="1">
    <location>
        <begin position="83"/>
        <end position="100"/>
    </location>
</feature>
<dbReference type="HOGENOM" id="CLU_128610_2_0_9"/>
<feature type="transmembrane region" description="Helical" evidence="1">
    <location>
        <begin position="5"/>
        <end position="22"/>
    </location>
</feature>
<dbReference type="Proteomes" id="UP000017973">
    <property type="component" value="Unassembled WGS sequence"/>
</dbReference>
<protein>
    <recommendedName>
        <fullName evidence="4">DUF2512 family protein</fullName>
    </recommendedName>
</protein>
<feature type="transmembrane region" description="Helical" evidence="1">
    <location>
        <begin position="57"/>
        <end position="77"/>
    </location>
</feature>
<gene>
    <name evidence="2" type="ORF">T458_15315</name>
</gene>
<evidence type="ECO:0000256" key="1">
    <source>
        <dbReference type="SAM" id="Phobius"/>
    </source>
</evidence>
<evidence type="ECO:0008006" key="4">
    <source>
        <dbReference type="Google" id="ProtNLM"/>
    </source>
</evidence>
<dbReference type="EMBL" id="AYJU01000017">
    <property type="protein sequence ID" value="EST52351.1"/>
    <property type="molecule type" value="Genomic_DNA"/>
</dbReference>
<organism evidence="2 3">
    <name type="scientific">Brevibacillus panacihumi W25</name>
    <dbReference type="NCBI Taxonomy" id="1408254"/>
    <lineage>
        <taxon>Bacteria</taxon>
        <taxon>Bacillati</taxon>
        <taxon>Bacillota</taxon>
        <taxon>Bacilli</taxon>
        <taxon>Bacillales</taxon>
        <taxon>Paenibacillaceae</taxon>
        <taxon>Brevibacillus</taxon>
    </lineage>
</organism>
<dbReference type="AlphaFoldDB" id="V6M100"/>
<dbReference type="eggNOG" id="ENOG5033D22">
    <property type="taxonomic scope" value="Bacteria"/>
</dbReference>
<comment type="caution">
    <text evidence="2">The sequence shown here is derived from an EMBL/GenBank/DDBJ whole genome shotgun (WGS) entry which is preliminary data.</text>
</comment>
<proteinExistence type="predicted"/>
<evidence type="ECO:0000313" key="2">
    <source>
        <dbReference type="EMBL" id="EST52351.1"/>
    </source>
</evidence>
<name>V6M100_9BACL</name>
<evidence type="ECO:0000313" key="3">
    <source>
        <dbReference type="Proteomes" id="UP000017973"/>
    </source>
</evidence>
<feature type="transmembrane region" description="Helical" evidence="1">
    <location>
        <begin position="28"/>
        <end position="45"/>
    </location>
</feature>
<keyword evidence="3" id="KW-1185">Reference proteome</keyword>
<sequence>MTRFLIKLIINGVILVGSLIWFTEATWGSAILAALGLTVIAYLLGDQVILRATNNTMATIADAVIAAIYLWAVSRVFNWDLSFGELIVTVAILGVAEFFYHRYLGLNDVENAKS</sequence>
<dbReference type="RefSeq" id="WP_023556944.1">
    <property type="nucleotide sequence ID" value="NZ_KI629785.1"/>
</dbReference>
<keyword evidence="1" id="KW-0472">Membrane</keyword>
<dbReference type="Pfam" id="PF10710">
    <property type="entry name" value="DUF2512"/>
    <property type="match status" value="1"/>
</dbReference>
<keyword evidence="1" id="KW-0812">Transmembrane</keyword>
<reference evidence="2 3" key="1">
    <citation type="journal article" date="2014" name="Genome Announc.">
        <title>Draft Genome Sequence of Brevibacillus panacihumi Strain W25, a Halotolerant Hydrocarbon-Degrading Bacterium.</title>
        <authorList>
            <person name="Wang X."/>
            <person name="Jin D."/>
            <person name="Zhou L."/>
            <person name="Wu L."/>
            <person name="An W."/>
            <person name="Chen Y."/>
            <person name="Zhao L."/>
        </authorList>
    </citation>
    <scope>NUCLEOTIDE SEQUENCE [LARGE SCALE GENOMIC DNA]</scope>
    <source>
        <strain evidence="2 3">W25</strain>
    </source>
</reference>
<accession>V6M100</accession>
<dbReference type="OrthoDB" id="2111682at2"/>
<dbReference type="PATRIC" id="fig|1408254.3.peg.2995"/>